<dbReference type="InterPro" id="IPR001305">
    <property type="entry name" value="HSP_DnaJ_Cys-rich_dom"/>
</dbReference>
<evidence type="ECO:0000256" key="1">
    <source>
        <dbReference type="PROSITE-ProRule" id="PRU00546"/>
    </source>
</evidence>
<gene>
    <name evidence="4" type="ORF">XD72_0768</name>
    <name evidence="5" type="ORF">XE07_1139</name>
</gene>
<dbReference type="SUPFAM" id="SSF57938">
    <property type="entry name" value="DnaJ/Hsp40 cysteine-rich domain"/>
    <property type="match status" value="1"/>
</dbReference>
<dbReference type="Proteomes" id="UP000053961">
    <property type="component" value="Unassembled WGS sequence"/>
</dbReference>
<evidence type="ECO:0000313" key="5">
    <source>
        <dbReference type="EMBL" id="KUK96381.1"/>
    </source>
</evidence>
<evidence type="ECO:0000313" key="4">
    <source>
        <dbReference type="EMBL" id="KUK44869.1"/>
    </source>
</evidence>
<dbReference type="InterPro" id="IPR001667">
    <property type="entry name" value="DDH_dom"/>
</dbReference>
<protein>
    <submittedName>
        <fullName evidence="4">Phosphoesterase, RecJ domain protein</fullName>
    </submittedName>
</protein>
<dbReference type="SUPFAM" id="SSF50249">
    <property type="entry name" value="Nucleic acid-binding proteins"/>
    <property type="match status" value="2"/>
</dbReference>
<accession>A0A101FUW8</accession>
<dbReference type="InterPro" id="IPR036410">
    <property type="entry name" value="HSP_DnaJ_Cys-rich_dom_sf"/>
</dbReference>
<dbReference type="Gene3D" id="2.10.230.10">
    <property type="entry name" value="Heat shock protein DnaJ, cysteine-rich domain"/>
    <property type="match status" value="1"/>
</dbReference>
<keyword evidence="1" id="KW-0863">Zinc-finger</keyword>
<keyword evidence="1" id="KW-0479">Metal-binding</keyword>
<evidence type="ECO:0000313" key="7">
    <source>
        <dbReference type="Proteomes" id="UP000057043"/>
    </source>
</evidence>
<dbReference type="PATRIC" id="fig|301375.6.peg.25"/>
<dbReference type="Gene3D" id="2.40.50.140">
    <property type="entry name" value="Nucleic acid-binding proteins"/>
    <property type="match status" value="1"/>
</dbReference>
<dbReference type="InterPro" id="IPR012340">
    <property type="entry name" value="NA-bd_OB-fold"/>
</dbReference>
<dbReference type="Proteomes" id="UP000057043">
    <property type="component" value="Unassembled WGS sequence"/>
</dbReference>
<dbReference type="Pfam" id="PF00575">
    <property type="entry name" value="S1"/>
    <property type="match status" value="1"/>
</dbReference>
<dbReference type="SMART" id="SM00316">
    <property type="entry name" value="S1"/>
    <property type="match status" value="1"/>
</dbReference>
<dbReference type="InterPro" id="IPR004365">
    <property type="entry name" value="NA-bd_OB_tRNA"/>
</dbReference>
<dbReference type="Gene3D" id="3.90.1640.30">
    <property type="match status" value="1"/>
</dbReference>
<dbReference type="InterPro" id="IPR051673">
    <property type="entry name" value="SSDNA_exonuclease_RecJ"/>
</dbReference>
<proteinExistence type="predicted"/>
<dbReference type="GO" id="GO:0031072">
    <property type="term" value="F:heat shock protein binding"/>
    <property type="evidence" value="ECO:0007669"/>
    <property type="project" value="InterPro"/>
</dbReference>
<feature type="zinc finger region" description="CR-type" evidence="1">
    <location>
        <begin position="1"/>
        <end position="80"/>
    </location>
</feature>
<sequence length="719" mass="78725">MKLCEKCGGKGYLTTGEKVCPNCKGTGKIESVSLGEASASEIDDLVSKGATKCPVCKGEGKIPVTETCTECGGLGREYLCAICGVKLTTKGELCTNCAKKPVVHTLENACDTSDLVVGDTYQGKVSGIANFGAFVDLNDHVRGLAHNKFLKITPEVGEEIYVRVRNVAPNGNIELEPVEVGEHHTLEVRKELPVTRVSDLQRFVGKMISVEGEVIQVKQTGGPTIFTIADDSGLVFCAAFERAGVRAYPEIDTEMIVRAIGDVSVRNGQIQVEVKSMKQLWGGEASVVKDRIEKSIDERAEPSDPPLLVESEIITRLKPKMREVAKEIRRAILKSKPIVVRHHADADGMSAAVAVETAIIPMIREVGGSDAEYYNYRRAPSKAPFYELEDVTKDLTYALEDQSRHDQKMPLIVLLDNGSTEEDVPAMRQAQIYGLEMLVVDHHHPDEAVDEYLIAHVNPAHQGGDFGITTGMIATEIARMINPDVEEKIKHFPAVSAVGDRSEAPEAERYIRLVEDRFGIDELKKIALALDYEAFWLRFNDGRGLVNDILCLGRLDRHRKIVQLLCEQANEAIEEQLRASFAHVKTQTLPNGAVMNVLDVENYAHKFTFPPPGKTSGEVHDRLCKKYGGKPVVTIGYGPDFAVLRSRGVRMNIPKMVRELREEIKAGGVNGGGHLVVGSIKFVGGMRKEVLAKLVEKIAACPVDPVPSSGSKSEEKVEA</sequence>
<dbReference type="SUPFAM" id="SSF64182">
    <property type="entry name" value="DHH phosphoesterases"/>
    <property type="match status" value="1"/>
</dbReference>
<name>A0A101FUW8_9EURY</name>
<reference evidence="5" key="1">
    <citation type="journal article" date="2015" name="MBio">
        <title>Genome-resolved metagenomic analysis reveals roles for candidate phyla and other microbial community members in biogeochemical transformations in oil reservoirs.</title>
        <authorList>
            <person name="Hu P."/>
            <person name="Tom L."/>
            <person name="Singh A."/>
            <person name="Thomas B.C."/>
            <person name="Baker B.J."/>
            <person name="Piceno Y.M."/>
            <person name="Andersen G.L."/>
            <person name="Banfield J.F."/>
        </authorList>
    </citation>
    <scope>NUCLEOTIDE SEQUENCE [LARGE SCALE GENOMIC DNA]</scope>
    <source>
        <strain evidence="5">56_747</strain>
    </source>
</reference>
<evidence type="ECO:0000313" key="6">
    <source>
        <dbReference type="Proteomes" id="UP000053961"/>
    </source>
</evidence>
<organism evidence="4 7">
    <name type="scientific">Methanothrix harundinacea</name>
    <dbReference type="NCBI Taxonomy" id="301375"/>
    <lineage>
        <taxon>Archaea</taxon>
        <taxon>Methanobacteriati</taxon>
        <taxon>Methanobacteriota</taxon>
        <taxon>Stenosarchaea group</taxon>
        <taxon>Methanomicrobia</taxon>
        <taxon>Methanotrichales</taxon>
        <taxon>Methanotrichaceae</taxon>
        <taxon>Methanothrix</taxon>
    </lineage>
</organism>
<dbReference type="PANTHER" id="PTHR30255:SF2">
    <property type="entry name" value="SINGLE-STRANDED-DNA-SPECIFIC EXONUCLEASE RECJ"/>
    <property type="match status" value="1"/>
</dbReference>
<dbReference type="PANTHER" id="PTHR30255">
    <property type="entry name" value="SINGLE-STRANDED-DNA-SPECIFIC EXONUCLEASE RECJ"/>
    <property type="match status" value="1"/>
</dbReference>
<dbReference type="InterPro" id="IPR038763">
    <property type="entry name" value="DHH_sf"/>
</dbReference>
<comment type="caution">
    <text evidence="4">The sequence shown here is derived from an EMBL/GenBank/DDBJ whole genome shotgun (WGS) entry which is preliminary data.</text>
</comment>
<reference evidence="6 7" key="2">
    <citation type="journal article" date="2015" name="MBio">
        <title>Genome-Resolved Metagenomic Analysis Reveals Roles for Candidate Phyla and Other Microbial Community Members in Biogeochemical Transformations in Oil Reservoirs.</title>
        <authorList>
            <person name="Hu P."/>
            <person name="Tom L."/>
            <person name="Singh A."/>
            <person name="Thomas B.C."/>
            <person name="Baker B.J."/>
            <person name="Piceno Y.M."/>
            <person name="Andersen G.L."/>
            <person name="Banfield J.F."/>
        </authorList>
    </citation>
    <scope>NUCLEOTIDE SEQUENCE [LARGE SCALE GENOMIC DNA]</scope>
    <source>
        <strain evidence="4">57_489</strain>
    </source>
</reference>
<dbReference type="GO" id="GO:0004527">
    <property type="term" value="F:exonuclease activity"/>
    <property type="evidence" value="ECO:0007669"/>
    <property type="project" value="UniProtKB-KW"/>
</dbReference>
<dbReference type="Pfam" id="PF01368">
    <property type="entry name" value="DHH"/>
    <property type="match status" value="1"/>
</dbReference>
<dbReference type="Pfam" id="PF01336">
    <property type="entry name" value="tRNA_anti-codon"/>
    <property type="match status" value="1"/>
</dbReference>
<dbReference type="CDD" id="cd10719">
    <property type="entry name" value="DnaJ_zf"/>
    <property type="match status" value="1"/>
</dbReference>
<dbReference type="AlphaFoldDB" id="A0A101FUW8"/>
<keyword evidence="1" id="KW-0862">Zinc</keyword>
<dbReference type="GO" id="GO:0003676">
    <property type="term" value="F:nucleic acid binding"/>
    <property type="evidence" value="ECO:0007669"/>
    <property type="project" value="InterPro"/>
</dbReference>
<dbReference type="EMBL" id="LGHB01000014">
    <property type="protein sequence ID" value="KUK96381.1"/>
    <property type="molecule type" value="Genomic_DNA"/>
</dbReference>
<dbReference type="EMBL" id="LGFT01000013">
    <property type="protein sequence ID" value="KUK44869.1"/>
    <property type="molecule type" value="Genomic_DNA"/>
</dbReference>
<dbReference type="PROSITE" id="PS50126">
    <property type="entry name" value="S1"/>
    <property type="match status" value="1"/>
</dbReference>
<dbReference type="GO" id="GO:0008270">
    <property type="term" value="F:zinc ion binding"/>
    <property type="evidence" value="ECO:0007669"/>
    <property type="project" value="UniProtKB-KW"/>
</dbReference>
<dbReference type="GO" id="GO:0051082">
    <property type="term" value="F:unfolded protein binding"/>
    <property type="evidence" value="ECO:0007669"/>
    <property type="project" value="InterPro"/>
</dbReference>
<dbReference type="CDD" id="cd04473">
    <property type="entry name" value="S1_RecJ_like"/>
    <property type="match status" value="1"/>
</dbReference>
<feature type="domain" description="S1 motif" evidence="2">
    <location>
        <begin position="118"/>
        <end position="178"/>
    </location>
</feature>
<dbReference type="InterPro" id="IPR003029">
    <property type="entry name" value="S1_domain"/>
</dbReference>
<evidence type="ECO:0000259" key="2">
    <source>
        <dbReference type="PROSITE" id="PS50126"/>
    </source>
</evidence>
<feature type="domain" description="CR-type" evidence="3">
    <location>
        <begin position="1"/>
        <end position="80"/>
    </location>
</feature>
<evidence type="ECO:0000259" key="3">
    <source>
        <dbReference type="PROSITE" id="PS51188"/>
    </source>
</evidence>
<dbReference type="PROSITE" id="PS51188">
    <property type="entry name" value="ZF_CR"/>
    <property type="match status" value="1"/>
</dbReference>
<dbReference type="CDD" id="cd04487">
    <property type="entry name" value="RecJ_OBF2_like"/>
    <property type="match status" value="1"/>
</dbReference>